<proteinExistence type="predicted"/>
<reference evidence="1" key="1">
    <citation type="journal article" date="2023" name="IMA Fungus">
        <title>Comparative genomic study of the Penicillium genus elucidates a diverse pangenome and 15 lateral gene transfer events.</title>
        <authorList>
            <person name="Petersen C."/>
            <person name="Sorensen T."/>
            <person name="Nielsen M.R."/>
            <person name="Sondergaard T.E."/>
            <person name="Sorensen J.L."/>
            <person name="Fitzpatrick D.A."/>
            <person name="Frisvad J.C."/>
            <person name="Nielsen K.L."/>
        </authorList>
    </citation>
    <scope>NUCLEOTIDE SEQUENCE</scope>
    <source>
        <strain evidence="1">IBT 15450</strain>
    </source>
</reference>
<gene>
    <name evidence="1" type="ORF">N7460_011036</name>
</gene>
<evidence type="ECO:0000313" key="2">
    <source>
        <dbReference type="Proteomes" id="UP001219568"/>
    </source>
</evidence>
<sequence>MPTLAKVPEFLRLQSFNNGECVATGPLQLLPPHPEKLDACLTFMESDRGARPGWLEWFHVAERILGGAQSYGILLVDVARGRGHDLVDLRQKFPDAPGHLILEILATCS</sequence>
<evidence type="ECO:0000313" key="1">
    <source>
        <dbReference type="EMBL" id="KAJ6030770.1"/>
    </source>
</evidence>
<accession>A0AAD6I4Q4</accession>
<dbReference type="AlphaFoldDB" id="A0AAD6I4Q4"/>
<name>A0AAD6I4Q4_PENCN</name>
<organism evidence="1 2">
    <name type="scientific">Penicillium canescens</name>
    <dbReference type="NCBI Taxonomy" id="5083"/>
    <lineage>
        <taxon>Eukaryota</taxon>
        <taxon>Fungi</taxon>
        <taxon>Dikarya</taxon>
        <taxon>Ascomycota</taxon>
        <taxon>Pezizomycotina</taxon>
        <taxon>Eurotiomycetes</taxon>
        <taxon>Eurotiomycetidae</taxon>
        <taxon>Eurotiales</taxon>
        <taxon>Aspergillaceae</taxon>
        <taxon>Penicillium</taxon>
    </lineage>
</organism>
<keyword evidence="2" id="KW-1185">Reference proteome</keyword>
<comment type="caution">
    <text evidence="1">The sequence shown here is derived from an EMBL/GenBank/DDBJ whole genome shotgun (WGS) entry which is preliminary data.</text>
</comment>
<dbReference type="EMBL" id="JAQJZL010000014">
    <property type="protein sequence ID" value="KAJ6030770.1"/>
    <property type="molecule type" value="Genomic_DNA"/>
</dbReference>
<protein>
    <submittedName>
        <fullName evidence="1">Uncharacterized protein</fullName>
    </submittedName>
</protein>
<dbReference type="Proteomes" id="UP001219568">
    <property type="component" value="Unassembled WGS sequence"/>
</dbReference>
<reference evidence="1" key="2">
    <citation type="submission" date="2023-01" db="EMBL/GenBank/DDBJ databases">
        <authorList>
            <person name="Petersen C."/>
        </authorList>
    </citation>
    <scope>NUCLEOTIDE SEQUENCE</scope>
    <source>
        <strain evidence="1">IBT 15450</strain>
    </source>
</reference>